<evidence type="ECO:0000256" key="1">
    <source>
        <dbReference type="SAM" id="MobiDB-lite"/>
    </source>
</evidence>
<dbReference type="EMBL" id="VSRR010000074">
    <property type="protein sequence ID" value="MPC09540.1"/>
    <property type="molecule type" value="Genomic_DNA"/>
</dbReference>
<feature type="compositionally biased region" description="Basic residues" evidence="1">
    <location>
        <begin position="68"/>
        <end position="77"/>
    </location>
</feature>
<accession>A0A5B7CJM4</accession>
<reference evidence="2 3" key="1">
    <citation type="submission" date="2019-05" db="EMBL/GenBank/DDBJ databases">
        <title>Another draft genome of Portunus trituberculatus and its Hox gene families provides insights of decapod evolution.</title>
        <authorList>
            <person name="Jeong J.-H."/>
            <person name="Song I."/>
            <person name="Kim S."/>
            <person name="Choi T."/>
            <person name="Kim D."/>
            <person name="Ryu S."/>
            <person name="Kim W."/>
        </authorList>
    </citation>
    <scope>NUCLEOTIDE SEQUENCE [LARGE SCALE GENOMIC DNA]</scope>
    <source>
        <tissue evidence="2">Muscle</tissue>
    </source>
</reference>
<proteinExistence type="predicted"/>
<name>A0A5B7CJM4_PORTR</name>
<feature type="region of interest" description="Disordered" evidence="1">
    <location>
        <begin position="1"/>
        <end position="77"/>
    </location>
</feature>
<keyword evidence="3" id="KW-1185">Reference proteome</keyword>
<dbReference type="Proteomes" id="UP000324222">
    <property type="component" value="Unassembled WGS sequence"/>
</dbReference>
<evidence type="ECO:0000313" key="2">
    <source>
        <dbReference type="EMBL" id="MPC09540.1"/>
    </source>
</evidence>
<dbReference type="AlphaFoldDB" id="A0A5B7CJM4"/>
<evidence type="ECO:0000313" key="3">
    <source>
        <dbReference type="Proteomes" id="UP000324222"/>
    </source>
</evidence>
<protein>
    <submittedName>
        <fullName evidence="2">Uncharacterized protein</fullName>
    </submittedName>
</protein>
<sequence>MRMVMAHTRYRSARDLTRPRQTMRGHSRRNAVYSGSQPYVGGVEGNSIVDQRRGKPAVEDNESSSPKLPHRHHSQPT</sequence>
<organism evidence="2 3">
    <name type="scientific">Portunus trituberculatus</name>
    <name type="common">Swimming crab</name>
    <name type="synonym">Neptunus trituberculatus</name>
    <dbReference type="NCBI Taxonomy" id="210409"/>
    <lineage>
        <taxon>Eukaryota</taxon>
        <taxon>Metazoa</taxon>
        <taxon>Ecdysozoa</taxon>
        <taxon>Arthropoda</taxon>
        <taxon>Crustacea</taxon>
        <taxon>Multicrustacea</taxon>
        <taxon>Malacostraca</taxon>
        <taxon>Eumalacostraca</taxon>
        <taxon>Eucarida</taxon>
        <taxon>Decapoda</taxon>
        <taxon>Pleocyemata</taxon>
        <taxon>Brachyura</taxon>
        <taxon>Eubrachyura</taxon>
        <taxon>Portunoidea</taxon>
        <taxon>Portunidae</taxon>
        <taxon>Portuninae</taxon>
        <taxon>Portunus</taxon>
    </lineage>
</organism>
<comment type="caution">
    <text evidence="2">The sequence shown here is derived from an EMBL/GenBank/DDBJ whole genome shotgun (WGS) entry which is preliminary data.</text>
</comment>
<gene>
    <name evidence="2" type="ORF">E2C01_002153</name>
</gene>